<keyword evidence="4 6" id="KW-0472">Membrane</keyword>
<evidence type="ECO:0000256" key="1">
    <source>
        <dbReference type="ARBA" id="ARBA00004141"/>
    </source>
</evidence>
<dbReference type="InterPro" id="IPR051415">
    <property type="entry name" value="LAAT-1"/>
</dbReference>
<dbReference type="EMBL" id="PDND01000032">
    <property type="protein sequence ID" value="PGH34858.1"/>
    <property type="molecule type" value="Genomic_DNA"/>
</dbReference>
<dbReference type="Pfam" id="PF04193">
    <property type="entry name" value="PQ-loop"/>
    <property type="match status" value="1"/>
</dbReference>
<comment type="subcellular location">
    <subcellularLocation>
        <location evidence="1">Membrane</location>
        <topology evidence="1">Multi-pass membrane protein</topology>
    </subcellularLocation>
</comment>
<evidence type="ECO:0000256" key="3">
    <source>
        <dbReference type="ARBA" id="ARBA00022989"/>
    </source>
</evidence>
<dbReference type="InterPro" id="IPR006603">
    <property type="entry name" value="PQ-loop_rpt"/>
</dbReference>
<evidence type="ECO:0000313" key="8">
    <source>
        <dbReference type="Proteomes" id="UP000226031"/>
    </source>
</evidence>
<protein>
    <recommendedName>
        <fullName evidence="9">PQ loop repeat protein</fullName>
    </recommendedName>
</protein>
<organism evidence="7 8">
    <name type="scientific">[Emmonsia] crescens</name>
    <dbReference type="NCBI Taxonomy" id="73230"/>
    <lineage>
        <taxon>Eukaryota</taxon>
        <taxon>Fungi</taxon>
        <taxon>Dikarya</taxon>
        <taxon>Ascomycota</taxon>
        <taxon>Pezizomycotina</taxon>
        <taxon>Eurotiomycetes</taxon>
        <taxon>Eurotiomycetidae</taxon>
        <taxon>Onygenales</taxon>
        <taxon>Ajellomycetaceae</taxon>
        <taxon>Emergomyces</taxon>
    </lineage>
</organism>
<dbReference type="Proteomes" id="UP000226031">
    <property type="component" value="Unassembled WGS sequence"/>
</dbReference>
<evidence type="ECO:0000313" key="7">
    <source>
        <dbReference type="EMBL" id="PGH34858.1"/>
    </source>
</evidence>
<feature type="compositionally biased region" description="Basic and acidic residues" evidence="5">
    <location>
        <begin position="274"/>
        <end position="286"/>
    </location>
</feature>
<feature type="region of interest" description="Disordered" evidence="5">
    <location>
        <begin position="242"/>
        <end position="299"/>
    </location>
</feature>
<dbReference type="AlphaFoldDB" id="A0A2B7ZNT9"/>
<dbReference type="SMART" id="SM00679">
    <property type="entry name" value="CTNS"/>
    <property type="match status" value="2"/>
</dbReference>
<evidence type="ECO:0000256" key="6">
    <source>
        <dbReference type="SAM" id="Phobius"/>
    </source>
</evidence>
<dbReference type="VEuPathDB" id="FungiDB:EMCG_01985"/>
<feature type="transmembrane region" description="Helical" evidence="6">
    <location>
        <begin position="130"/>
        <end position="154"/>
    </location>
</feature>
<feature type="transmembrane region" description="Helical" evidence="6">
    <location>
        <begin position="166"/>
        <end position="187"/>
    </location>
</feature>
<accession>A0A2B7ZNT9</accession>
<sequence>MTGGERIPVAANVLGTIGTILWCIQLVPQIWHNWKNKKTDGLPASMMFIWALCAVPFGIYLILQQVNIPIQIQPQMFGSLCTICWAQILYYSHGYSLKKAISAGVLAALLMGGCEALFILTLRIPYNKGITWPALFFGIIATVLVAVGLIPPYFELWKRQGRVIGINWFFLSMDTLGALFSLLALAVEGTFDILGGIVYIVVLLLELGIFTSHIIWRLRFRELRKAAKASGMSVDELLEPKMNASRSSSSRDRGGSGGQGDGDQLPAAAAAARKTADDNITARDSPEAVPGINTDVNIGGVKVGDIDLESQNRYMRGRGGE</sequence>
<dbReference type="PANTHER" id="PTHR16201:SF37">
    <property type="entry name" value="PQ-LOOP REPEAT-CONTAINING PROTEIN"/>
    <property type="match status" value="1"/>
</dbReference>
<keyword evidence="8" id="KW-1185">Reference proteome</keyword>
<dbReference type="Gene3D" id="1.20.1280.290">
    <property type="match status" value="1"/>
</dbReference>
<keyword evidence="3 6" id="KW-1133">Transmembrane helix</keyword>
<feature type="transmembrane region" description="Helical" evidence="6">
    <location>
        <begin position="193"/>
        <end position="216"/>
    </location>
</feature>
<evidence type="ECO:0000256" key="4">
    <source>
        <dbReference type="ARBA" id="ARBA00023136"/>
    </source>
</evidence>
<feature type="transmembrane region" description="Helical" evidence="6">
    <location>
        <begin position="103"/>
        <end position="124"/>
    </location>
</feature>
<gene>
    <name evidence="7" type="ORF">GX50_02308</name>
</gene>
<feature type="compositionally biased region" description="Low complexity" evidence="5">
    <location>
        <begin position="262"/>
        <end position="272"/>
    </location>
</feature>
<name>A0A2B7ZNT9_9EURO</name>
<dbReference type="GO" id="GO:0016020">
    <property type="term" value="C:membrane"/>
    <property type="evidence" value="ECO:0007669"/>
    <property type="project" value="UniProtKB-SubCell"/>
</dbReference>
<feature type="transmembrane region" description="Helical" evidence="6">
    <location>
        <begin position="48"/>
        <end position="66"/>
    </location>
</feature>
<evidence type="ECO:0000256" key="5">
    <source>
        <dbReference type="SAM" id="MobiDB-lite"/>
    </source>
</evidence>
<evidence type="ECO:0008006" key="9">
    <source>
        <dbReference type="Google" id="ProtNLM"/>
    </source>
</evidence>
<reference evidence="7 8" key="1">
    <citation type="submission" date="2017-10" db="EMBL/GenBank/DDBJ databases">
        <title>Comparative genomics in systemic dimorphic fungi from Ajellomycetaceae.</title>
        <authorList>
            <person name="Munoz J.F."/>
            <person name="Mcewen J.G."/>
            <person name="Clay O.K."/>
            <person name="Cuomo C.A."/>
        </authorList>
    </citation>
    <scope>NUCLEOTIDE SEQUENCE [LARGE SCALE GENOMIC DNA]</scope>
    <source>
        <strain evidence="7 8">UAMH4076</strain>
    </source>
</reference>
<proteinExistence type="predicted"/>
<comment type="caution">
    <text evidence="7">The sequence shown here is derived from an EMBL/GenBank/DDBJ whole genome shotgun (WGS) entry which is preliminary data.</text>
</comment>
<evidence type="ECO:0000256" key="2">
    <source>
        <dbReference type="ARBA" id="ARBA00022692"/>
    </source>
</evidence>
<keyword evidence="2 6" id="KW-0812">Transmembrane</keyword>
<feature type="transmembrane region" description="Helical" evidence="6">
    <location>
        <begin position="6"/>
        <end position="27"/>
    </location>
</feature>
<dbReference type="PANTHER" id="PTHR16201">
    <property type="entry name" value="SEVEN TRANSMEMBRANE PROTEIN 1-RELATED"/>
    <property type="match status" value="1"/>
</dbReference>